<comment type="caution">
    <text evidence="1">The sequence shown here is derived from an EMBL/GenBank/DDBJ whole genome shotgun (WGS) entry which is preliminary data.</text>
</comment>
<gene>
    <name evidence="1" type="ORF">cpu_13660</name>
</gene>
<evidence type="ECO:0000313" key="2">
    <source>
        <dbReference type="Proteomes" id="UP000187485"/>
    </source>
</evidence>
<keyword evidence="2" id="KW-1185">Reference proteome</keyword>
<name>A0A1L8CVA9_9THEO</name>
<dbReference type="OrthoDB" id="1678992at2"/>
<proteinExistence type="predicted"/>
<accession>A0A1L8CVA9</accession>
<reference evidence="2" key="1">
    <citation type="submission" date="2016-12" db="EMBL/GenBank/DDBJ databases">
        <title>Draft Genome Sequences od Carboxydothermus pertinax and islandicus, Hydrogenogenic Carboxydotrophic Bacteria.</title>
        <authorList>
            <person name="Fukuyama Y."/>
            <person name="Ohmae K."/>
            <person name="Yoneda Y."/>
            <person name="Yoshida T."/>
            <person name="Sako Y."/>
        </authorList>
    </citation>
    <scope>NUCLEOTIDE SEQUENCE [LARGE SCALE GENOMIC DNA]</scope>
    <source>
        <strain evidence="2">Ug1</strain>
    </source>
</reference>
<evidence type="ECO:0000313" key="1">
    <source>
        <dbReference type="EMBL" id="GAV22856.1"/>
    </source>
</evidence>
<sequence>MVVFPEKEVSLVCPACQKKRQVKISIFHLKKREKEEYHCACGLKLLTIKLLPLDETFISLCFFNDSQMQRYRLKEFVALDLNQTVSQHKGMRLKTQEGEYDPLKYDPLKDEKFLKEYFVAPIIMYELLSHLEGLGYQGKIQCECNNFKGELELFPEYLILRCQNCKRSKIFWALSEEDVLKLGQKAILLTTMPKKEK</sequence>
<dbReference type="EMBL" id="BDJK01000020">
    <property type="protein sequence ID" value="GAV22856.1"/>
    <property type="molecule type" value="Genomic_DNA"/>
</dbReference>
<protein>
    <submittedName>
        <fullName evidence="1">Uncharacterized protein</fullName>
    </submittedName>
</protein>
<dbReference type="Proteomes" id="UP000187485">
    <property type="component" value="Unassembled WGS sequence"/>
</dbReference>
<dbReference type="AlphaFoldDB" id="A0A1L8CVA9"/>
<dbReference type="STRING" id="870242.cpu_13660"/>
<organism evidence="1 2">
    <name type="scientific">Carboxydothermus pertinax</name>
    <dbReference type="NCBI Taxonomy" id="870242"/>
    <lineage>
        <taxon>Bacteria</taxon>
        <taxon>Bacillati</taxon>
        <taxon>Bacillota</taxon>
        <taxon>Clostridia</taxon>
        <taxon>Thermoanaerobacterales</taxon>
        <taxon>Thermoanaerobacteraceae</taxon>
        <taxon>Carboxydothermus</taxon>
    </lineage>
</organism>
<dbReference type="RefSeq" id="WP_075859314.1">
    <property type="nucleotide sequence ID" value="NZ_BDJK01000020.1"/>
</dbReference>